<name>A0ABW3UJ58_9BACL</name>
<dbReference type="SUPFAM" id="SSF55729">
    <property type="entry name" value="Acyl-CoA N-acyltransferases (Nat)"/>
    <property type="match status" value="1"/>
</dbReference>
<dbReference type="PANTHER" id="PTHR43877">
    <property type="entry name" value="AMINOALKYLPHOSPHONATE N-ACETYLTRANSFERASE-RELATED-RELATED"/>
    <property type="match status" value="1"/>
</dbReference>
<dbReference type="InterPro" id="IPR050832">
    <property type="entry name" value="Bact_Acetyltransf"/>
</dbReference>
<protein>
    <submittedName>
        <fullName evidence="4">GNAT family N-acetyltransferase</fullName>
        <ecNumber evidence="4">2.3.-.-</ecNumber>
    </submittedName>
</protein>
<evidence type="ECO:0000256" key="1">
    <source>
        <dbReference type="ARBA" id="ARBA00022679"/>
    </source>
</evidence>
<comment type="caution">
    <text evidence="4">The sequence shown here is derived from an EMBL/GenBank/DDBJ whole genome shotgun (WGS) entry which is preliminary data.</text>
</comment>
<accession>A0ABW3UJ58</accession>
<keyword evidence="5" id="KW-1185">Reference proteome</keyword>
<dbReference type="EMBL" id="JBHTLU010000013">
    <property type="protein sequence ID" value="MFD1220462.1"/>
    <property type="molecule type" value="Genomic_DNA"/>
</dbReference>
<organism evidence="4 5">
    <name type="scientific">Paenibacillus vulneris</name>
    <dbReference type="NCBI Taxonomy" id="1133364"/>
    <lineage>
        <taxon>Bacteria</taxon>
        <taxon>Bacillati</taxon>
        <taxon>Bacillota</taxon>
        <taxon>Bacilli</taxon>
        <taxon>Bacillales</taxon>
        <taxon>Paenibacillaceae</taxon>
        <taxon>Paenibacillus</taxon>
    </lineage>
</organism>
<evidence type="ECO:0000313" key="4">
    <source>
        <dbReference type="EMBL" id="MFD1220462.1"/>
    </source>
</evidence>
<dbReference type="Gene3D" id="3.40.630.30">
    <property type="match status" value="1"/>
</dbReference>
<evidence type="ECO:0000313" key="5">
    <source>
        <dbReference type="Proteomes" id="UP001597180"/>
    </source>
</evidence>
<dbReference type="RefSeq" id="WP_377739852.1">
    <property type="nucleotide sequence ID" value="NZ_JBHSUK010000012.1"/>
</dbReference>
<dbReference type="Proteomes" id="UP001597180">
    <property type="component" value="Unassembled WGS sequence"/>
</dbReference>
<dbReference type="Pfam" id="PF00583">
    <property type="entry name" value="Acetyltransf_1"/>
    <property type="match status" value="1"/>
</dbReference>
<evidence type="ECO:0000259" key="3">
    <source>
        <dbReference type="PROSITE" id="PS51186"/>
    </source>
</evidence>
<keyword evidence="1 4" id="KW-0808">Transferase</keyword>
<dbReference type="InterPro" id="IPR016181">
    <property type="entry name" value="Acyl_CoA_acyltransferase"/>
</dbReference>
<dbReference type="EC" id="2.3.-.-" evidence="4"/>
<dbReference type="PANTHER" id="PTHR43877:SF2">
    <property type="entry name" value="AMINOALKYLPHOSPHONATE N-ACETYLTRANSFERASE-RELATED"/>
    <property type="match status" value="1"/>
</dbReference>
<reference evidence="5" key="1">
    <citation type="journal article" date="2019" name="Int. J. Syst. Evol. Microbiol.">
        <title>The Global Catalogue of Microorganisms (GCM) 10K type strain sequencing project: providing services to taxonomists for standard genome sequencing and annotation.</title>
        <authorList>
            <consortium name="The Broad Institute Genomics Platform"/>
            <consortium name="The Broad Institute Genome Sequencing Center for Infectious Disease"/>
            <person name="Wu L."/>
            <person name="Ma J."/>
        </authorList>
    </citation>
    <scope>NUCLEOTIDE SEQUENCE [LARGE SCALE GENOMIC DNA]</scope>
    <source>
        <strain evidence="5">CCUG 53270</strain>
    </source>
</reference>
<dbReference type="InterPro" id="IPR000182">
    <property type="entry name" value="GNAT_dom"/>
</dbReference>
<feature type="domain" description="N-acetyltransferase" evidence="3">
    <location>
        <begin position="11"/>
        <end position="150"/>
    </location>
</feature>
<sequence length="150" mass="17605">MKVKERERERLNIRTANESDYPELRTLYLEARRNSFWWDHTEAMRLEDFDTSTQDELILVAEGHDRIMGFISLYLPDHFIHNLFVHPDCSGHGAGGQLLMAAAEILGRPMKLKCVSKNEKALKFYERNGWKKLVEEGAPGEEKYWVMVYE</sequence>
<dbReference type="CDD" id="cd04301">
    <property type="entry name" value="NAT_SF"/>
    <property type="match status" value="1"/>
</dbReference>
<dbReference type="GO" id="GO:0016746">
    <property type="term" value="F:acyltransferase activity"/>
    <property type="evidence" value="ECO:0007669"/>
    <property type="project" value="UniProtKB-KW"/>
</dbReference>
<proteinExistence type="predicted"/>
<dbReference type="PROSITE" id="PS51186">
    <property type="entry name" value="GNAT"/>
    <property type="match status" value="1"/>
</dbReference>
<gene>
    <name evidence="4" type="ORF">ACFQ4B_10050</name>
</gene>
<evidence type="ECO:0000256" key="2">
    <source>
        <dbReference type="ARBA" id="ARBA00023315"/>
    </source>
</evidence>
<keyword evidence="2 4" id="KW-0012">Acyltransferase</keyword>